<gene>
    <name evidence="8" type="primary">LOC111108219</name>
</gene>
<comment type="similarity">
    <text evidence="1">Belongs to the TRAFAC class TrmE-Era-EngA-EngB-Septin-like GTPase superfamily. AIG1/Toc34/Toc159-like paraseptin GTPase family. IAN subfamily.</text>
</comment>
<evidence type="ECO:0000256" key="1">
    <source>
        <dbReference type="ARBA" id="ARBA00008535"/>
    </source>
</evidence>
<feature type="region of interest" description="Disordered" evidence="5">
    <location>
        <begin position="86"/>
        <end position="105"/>
    </location>
</feature>
<keyword evidence="7" id="KW-1185">Reference proteome</keyword>
<keyword evidence="3" id="KW-0342">GTP-binding</keyword>
<dbReference type="AlphaFoldDB" id="A0A8B8B8C2"/>
<evidence type="ECO:0000313" key="7">
    <source>
        <dbReference type="Proteomes" id="UP000694844"/>
    </source>
</evidence>
<feature type="coiled-coil region" evidence="4">
    <location>
        <begin position="396"/>
        <end position="543"/>
    </location>
</feature>
<organism evidence="7 8">
    <name type="scientific">Crassostrea virginica</name>
    <name type="common">Eastern oyster</name>
    <dbReference type="NCBI Taxonomy" id="6565"/>
    <lineage>
        <taxon>Eukaryota</taxon>
        <taxon>Metazoa</taxon>
        <taxon>Spiralia</taxon>
        <taxon>Lophotrochozoa</taxon>
        <taxon>Mollusca</taxon>
        <taxon>Bivalvia</taxon>
        <taxon>Autobranchia</taxon>
        <taxon>Pteriomorphia</taxon>
        <taxon>Ostreida</taxon>
        <taxon>Ostreoidea</taxon>
        <taxon>Ostreidae</taxon>
        <taxon>Crassostrea</taxon>
    </lineage>
</organism>
<keyword evidence="4" id="KW-0175">Coiled coil</keyword>
<dbReference type="InterPro" id="IPR027417">
    <property type="entry name" value="P-loop_NTPase"/>
</dbReference>
<dbReference type="GeneID" id="111108219"/>
<evidence type="ECO:0000313" key="8">
    <source>
        <dbReference type="RefSeq" id="XP_022299662.1"/>
    </source>
</evidence>
<evidence type="ECO:0000256" key="4">
    <source>
        <dbReference type="SAM" id="Coils"/>
    </source>
</evidence>
<proteinExistence type="inferred from homology"/>
<dbReference type="SUPFAM" id="SSF52540">
    <property type="entry name" value="P-loop containing nucleoside triphosphate hydrolases"/>
    <property type="match status" value="2"/>
</dbReference>
<dbReference type="KEGG" id="cvn:111108219"/>
<dbReference type="Pfam" id="PF04548">
    <property type="entry name" value="AIG1"/>
    <property type="match status" value="1"/>
</dbReference>
<name>A0A8B8B8C2_CRAVI</name>
<dbReference type="OrthoDB" id="10061751at2759"/>
<accession>A0A8B8B8C2</accession>
<dbReference type="PROSITE" id="PS51720">
    <property type="entry name" value="G_AIG1"/>
    <property type="match status" value="1"/>
</dbReference>
<dbReference type="PANTHER" id="PTHR10903">
    <property type="entry name" value="GTPASE, IMAP FAMILY MEMBER-RELATED"/>
    <property type="match status" value="1"/>
</dbReference>
<dbReference type="InterPro" id="IPR006703">
    <property type="entry name" value="G_AIG1"/>
</dbReference>
<feature type="domain" description="AIG1-type G" evidence="6">
    <location>
        <begin position="208"/>
        <end position="427"/>
    </location>
</feature>
<feature type="compositionally biased region" description="Basic and acidic residues" evidence="5">
    <location>
        <begin position="86"/>
        <end position="95"/>
    </location>
</feature>
<evidence type="ECO:0000256" key="2">
    <source>
        <dbReference type="ARBA" id="ARBA00022741"/>
    </source>
</evidence>
<dbReference type="Proteomes" id="UP000694844">
    <property type="component" value="Chromosome 8"/>
</dbReference>
<dbReference type="Gene3D" id="3.40.50.300">
    <property type="entry name" value="P-loop containing nucleotide triphosphate hydrolases"/>
    <property type="match status" value="1"/>
</dbReference>
<protein>
    <submittedName>
        <fullName evidence="8">Immune-associated nucleotide-binding protein 9-like</fullName>
    </submittedName>
</protein>
<dbReference type="FunFam" id="3.40.50.300:FF:000366">
    <property type="entry name" value="GTPase, IMAP family member 2"/>
    <property type="match status" value="1"/>
</dbReference>
<dbReference type="InterPro" id="IPR045058">
    <property type="entry name" value="GIMA/IAN/Toc"/>
</dbReference>
<evidence type="ECO:0000259" key="6">
    <source>
        <dbReference type="PROSITE" id="PS51720"/>
    </source>
</evidence>
<evidence type="ECO:0000256" key="5">
    <source>
        <dbReference type="SAM" id="MobiDB-lite"/>
    </source>
</evidence>
<feature type="region of interest" description="Disordered" evidence="5">
    <location>
        <begin position="123"/>
        <end position="145"/>
    </location>
</feature>
<evidence type="ECO:0000256" key="3">
    <source>
        <dbReference type="ARBA" id="ARBA00023134"/>
    </source>
</evidence>
<sequence>MDMQQKSRLFESEDWEFHSDFQYEEKEDTAQVKNDSNATLAEKRIDEKSLVFTHEETAEKTSQSVGVTDRKDDLINMKISGTKTDKSVIKADSKPSAESIISEKTGTVNDEEVVTTSKLEKNEKKEDFSNVHKKRSSKDYEEDGSIPSLLQSDLMTKTVDNEYKTVRAIENRNPPVDQTILEKTKTPVVKNAKQTKKESQSFPVQSIMKKSRVILIGKTGTGKSATGNTILGDLKFNTASAFVSCTSRPQKESCICNDHLLEVIDTPGLYDTSKTQEMVKQELAQCIEMCSPGPHVFLVIMSVGRVTEEEKNTLKYMSDLFGGQDFLNHTILIVTRKEDLNPDMDLDGDDEEDFDVSEELAEFIRDSQELTAMVKQCNDRCLAISNAGEIKSPKRRNEAQKMLELIDQLIERNERNCYSNEMFKELEKQKEILRKEEERRRNDMKNALERKEIERILEKNKRQRNIDELESKLEKEKEKLAELQWESNDSISELRDQIEELRAESWNSEQRKEGEYQKLKRRLEELDNENDILDRKIANQMLQRSKQKKSGCHIM</sequence>
<dbReference type="PANTHER" id="PTHR10903:SF184">
    <property type="entry name" value="GTP-BINDING PROTEIN A"/>
    <property type="match status" value="1"/>
</dbReference>
<dbReference type="RefSeq" id="XP_022299662.1">
    <property type="nucleotide sequence ID" value="XM_022443954.1"/>
</dbReference>
<dbReference type="GO" id="GO:0005525">
    <property type="term" value="F:GTP binding"/>
    <property type="evidence" value="ECO:0007669"/>
    <property type="project" value="UniProtKB-KW"/>
</dbReference>
<keyword evidence="2" id="KW-0547">Nucleotide-binding</keyword>
<reference evidence="8" key="1">
    <citation type="submission" date="2025-08" db="UniProtKB">
        <authorList>
            <consortium name="RefSeq"/>
        </authorList>
    </citation>
    <scope>IDENTIFICATION</scope>
    <source>
        <tissue evidence="8">Whole sample</tissue>
    </source>
</reference>